<dbReference type="EC" id="2.7.1.35" evidence="1"/>
<dbReference type="GO" id="GO:0005829">
    <property type="term" value="C:cytosol"/>
    <property type="evidence" value="ECO:0007669"/>
    <property type="project" value="TreeGrafter"/>
</dbReference>
<evidence type="ECO:0000256" key="4">
    <source>
        <dbReference type="ARBA" id="ARBA00022777"/>
    </source>
</evidence>
<gene>
    <name evidence="7" type="ORF">GFB47_12190</name>
</gene>
<dbReference type="InterPro" id="IPR004625">
    <property type="entry name" value="PyrdxlKinase"/>
</dbReference>
<dbReference type="RefSeq" id="WP_153448996.1">
    <property type="nucleotide sequence ID" value="NZ_CP045700.1"/>
</dbReference>
<protein>
    <recommendedName>
        <fullName evidence="1">pyridoxal kinase</fullName>
        <ecNumber evidence="1">2.7.1.35</ecNumber>
    </recommendedName>
</protein>
<keyword evidence="2 7" id="KW-0808">Transferase</keyword>
<proteinExistence type="predicted"/>
<dbReference type="NCBIfam" id="TIGR00687">
    <property type="entry name" value="pyridox_kin"/>
    <property type="match status" value="1"/>
</dbReference>
<dbReference type="InterPro" id="IPR029056">
    <property type="entry name" value="Ribokinase-like"/>
</dbReference>
<evidence type="ECO:0000256" key="1">
    <source>
        <dbReference type="ARBA" id="ARBA00012104"/>
    </source>
</evidence>
<dbReference type="Proteomes" id="UP000348942">
    <property type="component" value="Chromosome 2"/>
</dbReference>
<dbReference type="GO" id="GO:0009443">
    <property type="term" value="P:pyridoxal 5'-phosphate salvage"/>
    <property type="evidence" value="ECO:0007669"/>
    <property type="project" value="InterPro"/>
</dbReference>
<evidence type="ECO:0000259" key="6">
    <source>
        <dbReference type="Pfam" id="PF08543"/>
    </source>
</evidence>
<keyword evidence="3" id="KW-0547">Nucleotide-binding</keyword>
<dbReference type="Gene3D" id="3.40.1190.20">
    <property type="match status" value="1"/>
</dbReference>
<evidence type="ECO:0000256" key="2">
    <source>
        <dbReference type="ARBA" id="ARBA00022679"/>
    </source>
</evidence>
<dbReference type="PANTHER" id="PTHR10534">
    <property type="entry name" value="PYRIDOXAL KINASE"/>
    <property type="match status" value="1"/>
</dbReference>
<dbReference type="InterPro" id="IPR013749">
    <property type="entry name" value="PM/HMP-P_kinase-1"/>
</dbReference>
<dbReference type="GO" id="GO:0005524">
    <property type="term" value="F:ATP binding"/>
    <property type="evidence" value="ECO:0007669"/>
    <property type="project" value="UniProtKB-KW"/>
</dbReference>
<evidence type="ECO:0000313" key="8">
    <source>
        <dbReference type="Proteomes" id="UP000348942"/>
    </source>
</evidence>
<name>A0A5Q0TPC3_9VIBR</name>
<dbReference type="SUPFAM" id="SSF53613">
    <property type="entry name" value="Ribokinase-like"/>
    <property type="match status" value="1"/>
</dbReference>
<dbReference type="GO" id="GO:0008478">
    <property type="term" value="F:pyridoxal kinase activity"/>
    <property type="evidence" value="ECO:0007669"/>
    <property type="project" value="UniProtKB-EC"/>
</dbReference>
<dbReference type="Pfam" id="PF08543">
    <property type="entry name" value="Phos_pyr_kin"/>
    <property type="match status" value="1"/>
</dbReference>
<evidence type="ECO:0000256" key="3">
    <source>
        <dbReference type="ARBA" id="ARBA00022741"/>
    </source>
</evidence>
<dbReference type="EMBL" id="CP045700">
    <property type="protein sequence ID" value="QGA66907.1"/>
    <property type="molecule type" value="Genomic_DNA"/>
</dbReference>
<reference evidence="7 8" key="1">
    <citation type="submission" date="2019-10" db="EMBL/GenBank/DDBJ databases">
        <title>Vibrio sp. nov., isolated from Coralline algae surface.</title>
        <authorList>
            <person name="Geng Y."/>
            <person name="Zhang X."/>
        </authorList>
    </citation>
    <scope>NUCLEOTIDE SEQUENCE [LARGE SCALE GENOMIC DNA]</scope>
    <source>
        <strain evidence="7 8">SM1977</strain>
    </source>
</reference>
<dbReference type="AlphaFoldDB" id="A0A5Q0TPC3"/>
<evidence type="ECO:0000313" key="7">
    <source>
        <dbReference type="EMBL" id="QGA66907.1"/>
    </source>
</evidence>
<feature type="domain" description="Pyridoxamine kinase/Phosphomethylpyrimidine kinase" evidence="6">
    <location>
        <begin position="69"/>
        <end position="252"/>
    </location>
</feature>
<dbReference type="CDD" id="cd01173">
    <property type="entry name" value="pyridoxal_pyridoxamine_kinase"/>
    <property type="match status" value="1"/>
</dbReference>
<keyword evidence="4 7" id="KW-0418">Kinase</keyword>
<organism evidence="7 8">
    <name type="scientific">Vibrio algicola</name>
    <dbReference type="NCBI Taxonomy" id="2662262"/>
    <lineage>
        <taxon>Bacteria</taxon>
        <taxon>Pseudomonadati</taxon>
        <taxon>Pseudomonadota</taxon>
        <taxon>Gammaproteobacteria</taxon>
        <taxon>Vibrionales</taxon>
        <taxon>Vibrionaceae</taxon>
        <taxon>Vibrio</taxon>
    </lineage>
</organism>
<evidence type="ECO:0000256" key="5">
    <source>
        <dbReference type="ARBA" id="ARBA00022840"/>
    </source>
</evidence>
<dbReference type="PANTHER" id="PTHR10534:SF2">
    <property type="entry name" value="PYRIDOXAL KINASE"/>
    <property type="match status" value="1"/>
</dbReference>
<sequence>MKGIISIQPHVVYGHDGNSSAVFPIQRMGIDIWPIHTGQYSNHTQYQQGWTGRSYPADDINAAIQGLDNIHQLSNCQAVISGYLSNTEQCTAVNQAITQVKNRNHSALYVCDPAIENHVEASVHFEQIQTQIIQQLVPISDVVVSNQYELEQLTGLKINNIEDAIYACQRALTMGPNIILIKHLPIVAEKTCTMMLATPKVIYISQRPWIEFTRSPVGVGALVTALFTACLVNQMSPVAALQHTNNALYGVLELTRDNNSCELETVSAQYEFVEPTFNFPLQKINFKKTISTT</sequence>
<keyword evidence="5" id="KW-0067">ATP-binding</keyword>
<accession>A0A5Q0TPC3</accession>
<keyword evidence="8" id="KW-1185">Reference proteome</keyword>